<dbReference type="Pfam" id="PF09084">
    <property type="entry name" value="NMT1"/>
    <property type="match status" value="1"/>
</dbReference>
<evidence type="ECO:0000256" key="9">
    <source>
        <dbReference type="ARBA" id="ARBA00023004"/>
    </source>
</evidence>
<comment type="similarity">
    <text evidence="3">Belongs to the NMT1/THI5 family.</text>
</comment>
<keyword evidence="6" id="KW-0479">Metal-binding</keyword>
<organism evidence="15 16">
    <name type="scientific">Nitratireductor aestuarii</name>
    <dbReference type="NCBI Taxonomy" id="1735103"/>
    <lineage>
        <taxon>Bacteria</taxon>
        <taxon>Pseudomonadati</taxon>
        <taxon>Pseudomonadota</taxon>
        <taxon>Alphaproteobacteria</taxon>
        <taxon>Hyphomicrobiales</taxon>
        <taxon>Phyllobacteriaceae</taxon>
        <taxon>Nitratireductor</taxon>
    </lineage>
</organism>
<dbReference type="RefSeq" id="WP_188721788.1">
    <property type="nucleotide sequence ID" value="NZ_BMIF01000009.1"/>
</dbReference>
<dbReference type="InterPro" id="IPR027939">
    <property type="entry name" value="NMT1/THI5"/>
</dbReference>
<keyword evidence="5 15" id="KW-0808">Transferase</keyword>
<reference evidence="15" key="1">
    <citation type="journal article" date="2014" name="Int. J. Syst. Evol. Microbiol.">
        <title>Complete genome sequence of Corynebacterium casei LMG S-19264T (=DSM 44701T), isolated from a smear-ripened cheese.</title>
        <authorList>
            <consortium name="US DOE Joint Genome Institute (JGI-PGF)"/>
            <person name="Walter F."/>
            <person name="Albersmeier A."/>
            <person name="Kalinowski J."/>
            <person name="Ruckert C."/>
        </authorList>
    </citation>
    <scope>NUCLEOTIDE SEQUENCE</scope>
    <source>
        <strain evidence="15">CGMCC 1.15320</strain>
    </source>
</reference>
<dbReference type="PANTHER" id="PTHR31528">
    <property type="entry name" value="4-AMINO-5-HYDROXYMETHYL-2-METHYLPYRIMIDINE PHOSPHATE SYNTHASE THI11-RELATED"/>
    <property type="match status" value="1"/>
</dbReference>
<dbReference type="InterPro" id="IPR015168">
    <property type="entry name" value="SsuA/THI5"/>
</dbReference>
<evidence type="ECO:0000256" key="1">
    <source>
        <dbReference type="ARBA" id="ARBA00003469"/>
    </source>
</evidence>
<name>A0A916RVV7_9HYPH</name>
<evidence type="ECO:0000313" key="16">
    <source>
        <dbReference type="Proteomes" id="UP000636264"/>
    </source>
</evidence>
<feature type="domain" description="SsuA/THI5-like" evidence="14">
    <location>
        <begin position="41"/>
        <end position="253"/>
    </location>
</feature>
<sequence length="335" mass="36612">MIRTLLMSALLLVPLAASAQDKPEEAKDLQKVSVALDWMLNTNHVGIIVARDKGFYAENGLDVEVLPYSDTNSAALLASGSTEFGYVATLAYLSARASSPDLTALWVTMQHETGRLVYNSDNEAIKRPADLSGKTYAGFGSNWEKALISTMIRTDGGEPVWDTVTLNTGAYEALAVGRVDFTLEVATWEGVNGELLGRKQSWFNYADYGVPDQQNGYIATTTKMLNEQPDTVKAFMQATLKGYEFAADNPAEAAEIMLAAGDFPNPELVRGSLKLISEGKFLRDGDTPVGKIDPARFAGMVKFLAENEVLKDKDGNVLKDPGDVSSWYNEDWRKE</sequence>
<evidence type="ECO:0000256" key="7">
    <source>
        <dbReference type="ARBA" id="ARBA00022898"/>
    </source>
</evidence>
<comment type="catalytic activity">
    <reaction evidence="11">
        <text>N(6)-(pyridoxal phosphate)-L-lysyl-[4-amino-5-hydroxymethyl-2-methylpyrimidine phosphate synthase] + L-histidyl-[4-amino-5-hydroxymethyl-2-methylpyrimidine phosphate synthase] + 2 Fe(3+) + 4 H2O = L-lysyl-[4-amino-5-hydroxymethyl-2-methylpyrimidine phosphate synthase] + (2S)-2-amino-5-hydroxy-4-oxopentanoyl-[4-amino-5-hydroxymethyl-2-methylpyrimidine phosphate synthase] + 4-amino-2-methyl-5-(phosphooxymethyl)pyrimidine + 3-oxopropanoate + 2 Fe(2+) + 2 H(+)</text>
        <dbReference type="Rhea" id="RHEA:65756"/>
        <dbReference type="Rhea" id="RHEA-COMP:16892"/>
        <dbReference type="Rhea" id="RHEA-COMP:16893"/>
        <dbReference type="Rhea" id="RHEA-COMP:16894"/>
        <dbReference type="Rhea" id="RHEA-COMP:16895"/>
        <dbReference type="ChEBI" id="CHEBI:15377"/>
        <dbReference type="ChEBI" id="CHEBI:15378"/>
        <dbReference type="ChEBI" id="CHEBI:29033"/>
        <dbReference type="ChEBI" id="CHEBI:29034"/>
        <dbReference type="ChEBI" id="CHEBI:29969"/>
        <dbReference type="ChEBI" id="CHEBI:29979"/>
        <dbReference type="ChEBI" id="CHEBI:33190"/>
        <dbReference type="ChEBI" id="CHEBI:58354"/>
        <dbReference type="ChEBI" id="CHEBI:143915"/>
        <dbReference type="ChEBI" id="CHEBI:157692"/>
    </reaction>
    <physiologicalReaction direction="left-to-right" evidence="11">
        <dbReference type="Rhea" id="RHEA:65757"/>
    </physiologicalReaction>
</comment>
<evidence type="ECO:0000256" key="2">
    <source>
        <dbReference type="ARBA" id="ARBA00004948"/>
    </source>
</evidence>
<keyword evidence="13" id="KW-0732">Signal</keyword>
<evidence type="ECO:0000256" key="10">
    <source>
        <dbReference type="ARBA" id="ARBA00033171"/>
    </source>
</evidence>
<evidence type="ECO:0000256" key="11">
    <source>
        <dbReference type="ARBA" id="ARBA00048179"/>
    </source>
</evidence>
<evidence type="ECO:0000313" key="15">
    <source>
        <dbReference type="EMBL" id="GGA73128.1"/>
    </source>
</evidence>
<dbReference type="PANTHER" id="PTHR31528:SF1">
    <property type="entry name" value="4-AMINO-5-HYDROXYMETHYL-2-METHYLPYRIMIDINE PHOSPHATE SYNTHASE THI11-RELATED"/>
    <property type="match status" value="1"/>
</dbReference>
<comment type="subunit">
    <text evidence="4">Homodimer.</text>
</comment>
<evidence type="ECO:0000256" key="5">
    <source>
        <dbReference type="ARBA" id="ARBA00022679"/>
    </source>
</evidence>
<evidence type="ECO:0000256" key="12">
    <source>
        <dbReference type="SAM" id="MobiDB-lite"/>
    </source>
</evidence>
<gene>
    <name evidence="15" type="ORF">GCM10011385_28790</name>
</gene>
<dbReference type="SUPFAM" id="SSF53850">
    <property type="entry name" value="Periplasmic binding protein-like II"/>
    <property type="match status" value="1"/>
</dbReference>
<accession>A0A916RVV7</accession>
<dbReference type="GO" id="GO:0046872">
    <property type="term" value="F:metal ion binding"/>
    <property type="evidence" value="ECO:0007669"/>
    <property type="project" value="UniProtKB-KW"/>
</dbReference>
<feature type="region of interest" description="Disordered" evidence="12">
    <location>
        <begin position="314"/>
        <end position="335"/>
    </location>
</feature>
<keyword evidence="8" id="KW-0784">Thiamine biosynthesis</keyword>
<keyword evidence="16" id="KW-1185">Reference proteome</keyword>
<dbReference type="Proteomes" id="UP000636264">
    <property type="component" value="Unassembled WGS sequence"/>
</dbReference>
<evidence type="ECO:0000256" key="4">
    <source>
        <dbReference type="ARBA" id="ARBA00011738"/>
    </source>
</evidence>
<feature type="signal peptide" evidence="13">
    <location>
        <begin position="1"/>
        <end position="19"/>
    </location>
</feature>
<keyword evidence="7" id="KW-0663">Pyridoxal phosphate</keyword>
<dbReference type="AlphaFoldDB" id="A0A916RVV7"/>
<dbReference type="GO" id="GO:0009228">
    <property type="term" value="P:thiamine biosynthetic process"/>
    <property type="evidence" value="ECO:0007669"/>
    <property type="project" value="UniProtKB-KW"/>
</dbReference>
<dbReference type="EMBL" id="BMIF01000009">
    <property type="protein sequence ID" value="GGA73128.1"/>
    <property type="molecule type" value="Genomic_DNA"/>
</dbReference>
<comment type="pathway">
    <text evidence="2">Cofactor biosynthesis; thiamine diphosphate biosynthesis.</text>
</comment>
<evidence type="ECO:0000259" key="14">
    <source>
        <dbReference type="Pfam" id="PF09084"/>
    </source>
</evidence>
<dbReference type="Gene3D" id="3.40.190.10">
    <property type="entry name" value="Periplasmic binding protein-like II"/>
    <property type="match status" value="2"/>
</dbReference>
<proteinExistence type="inferred from homology"/>
<dbReference type="GO" id="GO:0016740">
    <property type="term" value="F:transferase activity"/>
    <property type="evidence" value="ECO:0007669"/>
    <property type="project" value="UniProtKB-KW"/>
</dbReference>
<evidence type="ECO:0000256" key="6">
    <source>
        <dbReference type="ARBA" id="ARBA00022723"/>
    </source>
</evidence>
<reference evidence="15" key="2">
    <citation type="submission" date="2020-09" db="EMBL/GenBank/DDBJ databases">
        <authorList>
            <person name="Sun Q."/>
            <person name="Zhou Y."/>
        </authorList>
    </citation>
    <scope>NUCLEOTIDE SEQUENCE</scope>
    <source>
        <strain evidence="15">CGMCC 1.15320</strain>
    </source>
</reference>
<comment type="function">
    <text evidence="1">Responsible for the formation of the pyrimidine heterocycle in the thiamine biosynthesis pathway. Catalyzes the formation of hydroxymethylpyrimidine phosphate (HMP-P) from histidine and pyridoxal phosphate (PLP). The protein uses PLP and the active site histidine to form HMP-P, generating an inactive enzyme. The enzyme can only undergo a single turnover, which suggests it is a suicide enzyme.</text>
</comment>
<keyword evidence="9" id="KW-0408">Iron</keyword>
<evidence type="ECO:0000256" key="13">
    <source>
        <dbReference type="SAM" id="SignalP"/>
    </source>
</evidence>
<evidence type="ECO:0000256" key="3">
    <source>
        <dbReference type="ARBA" id="ARBA00009406"/>
    </source>
</evidence>
<comment type="caution">
    <text evidence="15">The sequence shown here is derived from an EMBL/GenBank/DDBJ whole genome shotgun (WGS) entry which is preliminary data.</text>
</comment>
<feature type="chain" id="PRO_5038079406" description="Thiamine pyrimidine synthase" evidence="13">
    <location>
        <begin position="20"/>
        <end position="335"/>
    </location>
</feature>
<evidence type="ECO:0000256" key="8">
    <source>
        <dbReference type="ARBA" id="ARBA00022977"/>
    </source>
</evidence>
<protein>
    <recommendedName>
        <fullName evidence="10">Thiamine pyrimidine synthase</fullName>
    </recommendedName>
</protein>